<evidence type="ECO:0000313" key="2">
    <source>
        <dbReference type="EMBL" id="AGL00088.1"/>
    </source>
</evidence>
<reference evidence="2 3" key="1">
    <citation type="submission" date="2012-01" db="EMBL/GenBank/DDBJ databases">
        <title>Complete sequence of Desulfotomaculum gibsoniae DSM 7213.</title>
        <authorList>
            <consortium name="US DOE Joint Genome Institute"/>
            <person name="Lucas S."/>
            <person name="Han J."/>
            <person name="Lapidus A."/>
            <person name="Cheng J.-F."/>
            <person name="Goodwin L."/>
            <person name="Pitluck S."/>
            <person name="Peters L."/>
            <person name="Ovchinnikova G."/>
            <person name="Teshima H."/>
            <person name="Detter J.C."/>
            <person name="Han C."/>
            <person name="Tapia R."/>
            <person name="Land M."/>
            <person name="Hauser L."/>
            <person name="Kyrpides N."/>
            <person name="Ivanova N."/>
            <person name="Pagani I."/>
            <person name="Parshina S."/>
            <person name="Plugge C."/>
            <person name="Muyzer G."/>
            <person name="Kuever J."/>
            <person name="Ivanova A."/>
            <person name="Nazina T."/>
            <person name="Klenk H.-P."/>
            <person name="Brambilla E."/>
            <person name="Spring S."/>
            <person name="Stams A.F."/>
            <person name="Woyke T."/>
        </authorList>
    </citation>
    <scope>NUCLEOTIDE SEQUENCE [LARGE SCALE GENOMIC DNA]</scope>
    <source>
        <strain evidence="2 3">DSM 7213</strain>
    </source>
</reference>
<organism evidence="2 3">
    <name type="scientific">Desulfoscipio gibsoniae DSM 7213</name>
    <dbReference type="NCBI Taxonomy" id="767817"/>
    <lineage>
        <taxon>Bacteria</taxon>
        <taxon>Bacillati</taxon>
        <taxon>Bacillota</taxon>
        <taxon>Clostridia</taxon>
        <taxon>Eubacteriales</taxon>
        <taxon>Desulfallaceae</taxon>
        <taxon>Desulfoscipio</taxon>
    </lineage>
</organism>
<dbReference type="STRING" id="767817.Desgi_0521"/>
<dbReference type="InterPro" id="IPR029032">
    <property type="entry name" value="AhpD-like"/>
</dbReference>
<dbReference type="SUPFAM" id="SSF69118">
    <property type="entry name" value="AhpD-like"/>
    <property type="match status" value="1"/>
</dbReference>
<dbReference type="Gene3D" id="1.20.1290.10">
    <property type="entry name" value="AhpD-like"/>
    <property type="match status" value="1"/>
</dbReference>
<dbReference type="OrthoDB" id="9806086at2"/>
<dbReference type="GO" id="GO:0051920">
    <property type="term" value="F:peroxiredoxin activity"/>
    <property type="evidence" value="ECO:0007669"/>
    <property type="project" value="InterPro"/>
</dbReference>
<dbReference type="HOGENOM" id="CLU_137228_1_2_9"/>
<dbReference type="InterPro" id="IPR003779">
    <property type="entry name" value="CMD-like"/>
</dbReference>
<dbReference type="eggNOG" id="COG0599">
    <property type="taxonomic scope" value="Bacteria"/>
</dbReference>
<protein>
    <submittedName>
        <fullName evidence="2">Uncharacterized protein, gamma-carboxymuconolactone decarboxylase subunit like protein</fullName>
    </submittedName>
</protein>
<dbReference type="AlphaFoldDB" id="R4KA92"/>
<dbReference type="Proteomes" id="UP000013520">
    <property type="component" value="Chromosome"/>
</dbReference>
<dbReference type="RefSeq" id="WP_015617905.1">
    <property type="nucleotide sequence ID" value="NC_021184.1"/>
</dbReference>
<dbReference type="PANTHER" id="PTHR33930">
    <property type="entry name" value="ALKYL HYDROPEROXIDE REDUCTASE AHPD"/>
    <property type="match status" value="1"/>
</dbReference>
<dbReference type="Pfam" id="PF02627">
    <property type="entry name" value="CMD"/>
    <property type="match status" value="1"/>
</dbReference>
<evidence type="ECO:0000313" key="3">
    <source>
        <dbReference type="Proteomes" id="UP000013520"/>
    </source>
</evidence>
<proteinExistence type="predicted"/>
<sequence length="98" mass="10848">MFLHLKEIRDNYLKYFDLEPVLGDKFIDHYNNINQDGVFDAKTKRLIALCGSIIAGCKGCILGQVDHSINHGATAREILEVCSISMSLGGTLPLNELP</sequence>
<accession>R4KA92</accession>
<gene>
    <name evidence="2" type="ORF">Desgi_0521</name>
</gene>
<name>R4KA92_9FIRM</name>
<evidence type="ECO:0000259" key="1">
    <source>
        <dbReference type="Pfam" id="PF02627"/>
    </source>
</evidence>
<keyword evidence="3" id="KW-1185">Reference proteome</keyword>
<dbReference type="KEGG" id="dgi:Desgi_0521"/>
<feature type="domain" description="Carboxymuconolactone decarboxylase-like" evidence="1">
    <location>
        <begin position="22"/>
        <end position="91"/>
    </location>
</feature>
<dbReference type="PANTHER" id="PTHR33930:SF2">
    <property type="entry name" value="BLR3452 PROTEIN"/>
    <property type="match status" value="1"/>
</dbReference>
<dbReference type="EMBL" id="CP003273">
    <property type="protein sequence ID" value="AGL00088.1"/>
    <property type="molecule type" value="Genomic_DNA"/>
</dbReference>